<comment type="caution">
    <text evidence="2">The sequence shown here is derived from an EMBL/GenBank/DDBJ whole genome shotgun (WGS) entry which is preliminary data.</text>
</comment>
<feature type="non-terminal residue" evidence="2">
    <location>
        <position position="79"/>
    </location>
</feature>
<gene>
    <name evidence="2" type="ORF">H0H81_010297</name>
</gene>
<keyword evidence="3" id="KW-1185">Reference proteome</keyword>
<sequence length="79" mass="8458">SGKRLKPASEGQKPHQAGLIPAWEKAAPPQPGLKPAKLSSETMTDGVEPTDEPAFTFGGLPSDDENDEREAATKGIRYR</sequence>
<name>A0A9P7FLT1_9AGAR</name>
<dbReference type="EMBL" id="JABCKI010008908">
    <property type="protein sequence ID" value="KAG5633170.1"/>
    <property type="molecule type" value="Genomic_DNA"/>
</dbReference>
<evidence type="ECO:0000313" key="3">
    <source>
        <dbReference type="Proteomes" id="UP000717328"/>
    </source>
</evidence>
<proteinExistence type="predicted"/>
<evidence type="ECO:0000256" key="1">
    <source>
        <dbReference type="SAM" id="MobiDB-lite"/>
    </source>
</evidence>
<accession>A0A9P7FLT1</accession>
<feature type="region of interest" description="Disordered" evidence="1">
    <location>
        <begin position="1"/>
        <end position="79"/>
    </location>
</feature>
<reference evidence="2" key="2">
    <citation type="submission" date="2021-10" db="EMBL/GenBank/DDBJ databases">
        <title>Phylogenomics reveals ancestral predisposition of the termite-cultivated fungus Termitomyces towards a domesticated lifestyle.</title>
        <authorList>
            <person name="Auxier B."/>
            <person name="Grum-Grzhimaylo A."/>
            <person name="Cardenas M.E."/>
            <person name="Lodge J.D."/>
            <person name="Laessoe T."/>
            <person name="Pedersen O."/>
            <person name="Smith M.E."/>
            <person name="Kuyper T.W."/>
            <person name="Franco-Molano E.A."/>
            <person name="Baroni T.J."/>
            <person name="Aanen D.K."/>
        </authorList>
    </citation>
    <scope>NUCLEOTIDE SEQUENCE</scope>
    <source>
        <strain evidence="2">D49</strain>
    </source>
</reference>
<evidence type="ECO:0000313" key="2">
    <source>
        <dbReference type="EMBL" id="KAG5633170.1"/>
    </source>
</evidence>
<dbReference type="Proteomes" id="UP000717328">
    <property type="component" value="Unassembled WGS sequence"/>
</dbReference>
<protein>
    <submittedName>
        <fullName evidence="2">Uncharacterized protein</fullName>
    </submittedName>
</protein>
<dbReference type="AlphaFoldDB" id="A0A9P7FLT1"/>
<organism evidence="2 3">
    <name type="scientific">Sphagnurus paluster</name>
    <dbReference type="NCBI Taxonomy" id="117069"/>
    <lineage>
        <taxon>Eukaryota</taxon>
        <taxon>Fungi</taxon>
        <taxon>Dikarya</taxon>
        <taxon>Basidiomycota</taxon>
        <taxon>Agaricomycotina</taxon>
        <taxon>Agaricomycetes</taxon>
        <taxon>Agaricomycetidae</taxon>
        <taxon>Agaricales</taxon>
        <taxon>Tricholomatineae</taxon>
        <taxon>Lyophyllaceae</taxon>
        <taxon>Sphagnurus</taxon>
    </lineage>
</organism>
<feature type="non-terminal residue" evidence="2">
    <location>
        <position position="1"/>
    </location>
</feature>
<reference evidence="2" key="1">
    <citation type="submission" date="2021-02" db="EMBL/GenBank/DDBJ databases">
        <authorList>
            <person name="Nieuwenhuis M."/>
            <person name="Van De Peppel L.J.J."/>
        </authorList>
    </citation>
    <scope>NUCLEOTIDE SEQUENCE</scope>
    <source>
        <strain evidence="2">D49</strain>
    </source>
</reference>